<dbReference type="PANTHER" id="PTHR42776:SF27">
    <property type="entry name" value="DIPEPTIDYL PEPTIDASE FAMILY MEMBER 6"/>
    <property type="match status" value="1"/>
</dbReference>
<evidence type="ECO:0000256" key="2">
    <source>
        <dbReference type="SAM" id="SignalP"/>
    </source>
</evidence>
<evidence type="ECO:0000313" key="4">
    <source>
        <dbReference type="EMBL" id="WRQ89913.1"/>
    </source>
</evidence>
<dbReference type="GO" id="GO:0016787">
    <property type="term" value="F:hydrolase activity"/>
    <property type="evidence" value="ECO:0007669"/>
    <property type="project" value="UniProtKB-KW"/>
</dbReference>
<dbReference type="InterPro" id="IPR001375">
    <property type="entry name" value="Peptidase_S9_cat"/>
</dbReference>
<feature type="signal peptide" evidence="2">
    <location>
        <begin position="1"/>
        <end position="26"/>
    </location>
</feature>
<dbReference type="Pfam" id="PF00326">
    <property type="entry name" value="Peptidase_S9"/>
    <property type="match status" value="1"/>
</dbReference>
<reference evidence="4 5" key="1">
    <citation type="submission" date="2023-12" db="EMBL/GenBank/DDBJ databases">
        <title>Description of an unclassified Opitutus bacterium of Verrucomicrobiota.</title>
        <authorList>
            <person name="Zhang D.-F."/>
        </authorList>
    </citation>
    <scope>NUCLEOTIDE SEQUENCE [LARGE SCALE GENOMIC DNA]</scope>
    <source>
        <strain evidence="4 5">WL0086</strain>
    </source>
</reference>
<keyword evidence="2" id="KW-0732">Signal</keyword>
<proteinExistence type="predicted"/>
<protein>
    <submittedName>
        <fullName evidence="4">Alpha/beta fold hydrolase</fullName>
    </submittedName>
</protein>
<organism evidence="4 5">
    <name type="scientific">Actomonas aquatica</name>
    <dbReference type="NCBI Taxonomy" id="2866162"/>
    <lineage>
        <taxon>Bacteria</taxon>
        <taxon>Pseudomonadati</taxon>
        <taxon>Verrucomicrobiota</taxon>
        <taxon>Opitutia</taxon>
        <taxon>Opitutales</taxon>
        <taxon>Opitutaceae</taxon>
        <taxon>Actomonas</taxon>
    </lineage>
</organism>
<feature type="domain" description="Peptidase S9 prolyl oligopeptidase catalytic" evidence="3">
    <location>
        <begin position="451"/>
        <end position="665"/>
    </location>
</feature>
<feature type="chain" id="PRO_5045663301" evidence="2">
    <location>
        <begin position="27"/>
        <end position="676"/>
    </location>
</feature>
<sequence>MLPLSSLRPRALLLGALAAVTLPLSAAERPPVADFARTPIISQARLSPNGEALAFTRDYGGQQHLCVLDLTTDQITRFKIGSVPYNGTPMPKEVHRFQWVGDERLTITTTIWDRIFGSAAVDRDGKNWVGLTGYEFDPHGRHATLAIDVAHVFNDGTDRLLVLDHGRGYTPGNPHPDVLEIDTQSGLSKTIEENPGNVRAWMTDHEGIVRLGVVRDEDTQSVIYRDRADADWRTLPLPNRGHEKLRPYAFDPDNATFYVAGFNAEDRWCVLTYDLANGTVTEEPIVSDPTYDVVSNGSFNTYAGIDLTRPIFSARTQSLLGIAYTADFPRVKWLDPEFATIQAAVDRARAGRVNVLVNQSRDDQRLLFFSYSDRDPGSYFLLDRTARSFKPLGARMDWIDPAAMSPSMGISYEARDGTTIHGYLTLPAGHKPKNLPLVVLPHGGPWVRDNWGFDPIVQLIASRGYAVLQMNYRGSKGYGSAFEWLGKQNIGRGIQDDIEDATRWAIRAKVADPKRIAIAGGSYGGYSALFALGKSPDLYACGISLNGVTDWEAIFDRADKDRDRAAARKTWVERIGDPDEDPDFFRSISPVNFGSAIKAPVLIIQGRQDKTVPLRQARRMYDALGKSKGDSELLWLRKSGHSLSNESERTEAFAAIVAFLEKHLGPGVPYQPTNTP</sequence>
<dbReference type="SUPFAM" id="SSF53474">
    <property type="entry name" value="alpha/beta-Hydrolases"/>
    <property type="match status" value="1"/>
</dbReference>
<evidence type="ECO:0000259" key="3">
    <source>
        <dbReference type="Pfam" id="PF00326"/>
    </source>
</evidence>
<gene>
    <name evidence="4" type="ORF">K1X11_010890</name>
</gene>
<name>A0ABZ1CEJ5_9BACT</name>
<dbReference type="InterPro" id="IPR029058">
    <property type="entry name" value="AB_hydrolase_fold"/>
</dbReference>
<accession>A0ABZ1CEJ5</accession>
<evidence type="ECO:0000313" key="5">
    <source>
        <dbReference type="Proteomes" id="UP000738431"/>
    </source>
</evidence>
<dbReference type="RefSeq" id="WP_221032370.1">
    <property type="nucleotide sequence ID" value="NZ_CP139781.1"/>
</dbReference>
<dbReference type="SUPFAM" id="SSF69304">
    <property type="entry name" value="Tricorn protease N-terminal domain"/>
    <property type="match status" value="1"/>
</dbReference>
<dbReference type="Gene3D" id="3.40.50.1820">
    <property type="entry name" value="alpha/beta hydrolase"/>
    <property type="match status" value="1"/>
</dbReference>
<dbReference type="PANTHER" id="PTHR42776">
    <property type="entry name" value="SERINE PEPTIDASE S9 FAMILY MEMBER"/>
    <property type="match status" value="1"/>
</dbReference>
<keyword evidence="5" id="KW-1185">Reference proteome</keyword>
<dbReference type="Proteomes" id="UP000738431">
    <property type="component" value="Chromosome"/>
</dbReference>
<dbReference type="EMBL" id="CP139781">
    <property type="protein sequence ID" value="WRQ89913.1"/>
    <property type="molecule type" value="Genomic_DNA"/>
</dbReference>
<keyword evidence="1 4" id="KW-0378">Hydrolase</keyword>
<evidence type="ECO:0000256" key="1">
    <source>
        <dbReference type="ARBA" id="ARBA00022801"/>
    </source>
</evidence>